<dbReference type="EMBL" id="JAAMPI010000469">
    <property type="protein sequence ID" value="KAF4631177.1"/>
    <property type="molecule type" value="Genomic_DNA"/>
</dbReference>
<comment type="caution">
    <text evidence="1">The sequence shown here is derived from an EMBL/GenBank/DDBJ whole genome shotgun (WGS) entry which is preliminary data.</text>
</comment>
<reference evidence="1 2" key="1">
    <citation type="submission" date="2020-03" db="EMBL/GenBank/DDBJ databases">
        <title>Draft Genome Sequence of Cudoniella acicularis.</title>
        <authorList>
            <person name="Buettner E."/>
            <person name="Kellner H."/>
        </authorList>
    </citation>
    <scope>NUCLEOTIDE SEQUENCE [LARGE SCALE GENOMIC DNA]</scope>
    <source>
        <strain evidence="1 2">DSM 108380</strain>
    </source>
</reference>
<protein>
    <submittedName>
        <fullName evidence="1">Uncharacterized protein</fullName>
    </submittedName>
</protein>
<accession>A0A8H4RMY3</accession>
<keyword evidence="2" id="KW-1185">Reference proteome</keyword>
<dbReference type="Proteomes" id="UP000566819">
    <property type="component" value="Unassembled WGS sequence"/>
</dbReference>
<name>A0A8H4RMY3_9HELO</name>
<proteinExistence type="predicted"/>
<sequence>MPRPTVRERRREEEISAKSVQPMGPMETRYTNAKAMMHTHCVYTGAVQFPGTMSRMPMRKSRAEPRTYNTDETKNRYANRKGERRRCRETSQFEEVGAVSDDEDDACELCDSEDAYCYFGAAEIGATEAVEGVFGGREPQTNEGLDCLGAFLGACEEPGRLGAEREADEEADWENKLKGEGNLVCQVGVECAGAFDY</sequence>
<organism evidence="1 2">
    <name type="scientific">Cudoniella acicularis</name>
    <dbReference type="NCBI Taxonomy" id="354080"/>
    <lineage>
        <taxon>Eukaryota</taxon>
        <taxon>Fungi</taxon>
        <taxon>Dikarya</taxon>
        <taxon>Ascomycota</taxon>
        <taxon>Pezizomycotina</taxon>
        <taxon>Leotiomycetes</taxon>
        <taxon>Helotiales</taxon>
        <taxon>Tricladiaceae</taxon>
        <taxon>Cudoniella</taxon>
    </lineage>
</organism>
<gene>
    <name evidence="1" type="ORF">G7Y89_g6951</name>
</gene>
<dbReference type="AlphaFoldDB" id="A0A8H4RMY3"/>
<evidence type="ECO:0000313" key="2">
    <source>
        <dbReference type="Proteomes" id="UP000566819"/>
    </source>
</evidence>
<evidence type="ECO:0000313" key="1">
    <source>
        <dbReference type="EMBL" id="KAF4631177.1"/>
    </source>
</evidence>